<feature type="compositionally biased region" description="Low complexity" evidence="3">
    <location>
        <begin position="1258"/>
        <end position="1277"/>
    </location>
</feature>
<dbReference type="PROSITE" id="PS50088">
    <property type="entry name" value="ANK_REPEAT"/>
    <property type="match status" value="5"/>
</dbReference>
<dbReference type="Proteomes" id="UP000245956">
    <property type="component" value="Unassembled WGS sequence"/>
</dbReference>
<dbReference type="PRINTS" id="PR01415">
    <property type="entry name" value="ANKYRIN"/>
</dbReference>
<dbReference type="SUPFAM" id="SSF53167">
    <property type="entry name" value="Purine and uridine phosphorylases"/>
    <property type="match status" value="1"/>
</dbReference>
<keyword evidence="2" id="KW-0040">ANK repeat</keyword>
<feature type="region of interest" description="Disordered" evidence="3">
    <location>
        <begin position="1201"/>
        <end position="1279"/>
    </location>
</feature>
<dbReference type="PANTHER" id="PTHR46082">
    <property type="entry name" value="ATP/GTP-BINDING PROTEIN-RELATED"/>
    <property type="match status" value="1"/>
</dbReference>
<dbReference type="Pfam" id="PF22939">
    <property type="entry name" value="WHD_GPIID"/>
    <property type="match status" value="1"/>
</dbReference>
<feature type="compositionally biased region" description="Basic and acidic residues" evidence="3">
    <location>
        <begin position="1494"/>
        <end position="1510"/>
    </location>
</feature>
<feature type="repeat" description="ANK" evidence="2">
    <location>
        <begin position="997"/>
        <end position="1029"/>
    </location>
</feature>
<dbReference type="Pfam" id="PF24883">
    <property type="entry name" value="NPHP3_N"/>
    <property type="match status" value="1"/>
</dbReference>
<dbReference type="InterPro" id="IPR054471">
    <property type="entry name" value="GPIID_WHD"/>
</dbReference>
<dbReference type="Pfam" id="PF01048">
    <property type="entry name" value="PNP_UDP_1"/>
    <property type="match status" value="1"/>
</dbReference>
<dbReference type="InterPro" id="IPR000845">
    <property type="entry name" value="Nucleoside_phosphorylase_d"/>
</dbReference>
<evidence type="ECO:0000256" key="1">
    <source>
        <dbReference type="ARBA" id="ARBA00022737"/>
    </source>
</evidence>
<gene>
    <name evidence="7" type="ORF">PCL_09519</name>
</gene>
<evidence type="ECO:0000259" key="4">
    <source>
        <dbReference type="Pfam" id="PF01048"/>
    </source>
</evidence>
<dbReference type="EMBL" id="LCWV01000053">
    <property type="protein sequence ID" value="PWI64589.1"/>
    <property type="molecule type" value="Genomic_DNA"/>
</dbReference>
<feature type="domain" description="Nucleoside phosphorylase" evidence="4">
    <location>
        <begin position="12"/>
        <end position="304"/>
    </location>
</feature>
<organism evidence="7 8">
    <name type="scientific">Purpureocillium lilacinum</name>
    <name type="common">Paecilomyces lilacinus</name>
    <dbReference type="NCBI Taxonomy" id="33203"/>
    <lineage>
        <taxon>Eukaryota</taxon>
        <taxon>Fungi</taxon>
        <taxon>Dikarya</taxon>
        <taxon>Ascomycota</taxon>
        <taxon>Pezizomycotina</taxon>
        <taxon>Sordariomycetes</taxon>
        <taxon>Hypocreomycetidae</taxon>
        <taxon>Hypocreales</taxon>
        <taxon>Ophiocordycipitaceae</taxon>
        <taxon>Purpureocillium</taxon>
    </lineage>
</organism>
<evidence type="ECO:0000259" key="6">
    <source>
        <dbReference type="Pfam" id="PF24883"/>
    </source>
</evidence>
<dbReference type="Pfam" id="PF12796">
    <property type="entry name" value="Ank_2"/>
    <property type="match status" value="2"/>
</dbReference>
<evidence type="ECO:0000256" key="2">
    <source>
        <dbReference type="PROSITE-ProRule" id="PRU00023"/>
    </source>
</evidence>
<dbReference type="PROSITE" id="PS50297">
    <property type="entry name" value="ANK_REP_REGION"/>
    <property type="match status" value="5"/>
</dbReference>
<dbReference type="Gene3D" id="1.25.40.20">
    <property type="entry name" value="Ankyrin repeat-containing domain"/>
    <property type="match status" value="2"/>
</dbReference>
<dbReference type="Gene3D" id="3.40.50.300">
    <property type="entry name" value="P-loop containing nucleotide triphosphate hydrolases"/>
    <property type="match status" value="1"/>
</dbReference>
<dbReference type="InterPro" id="IPR027417">
    <property type="entry name" value="P-loop_NTPase"/>
</dbReference>
<dbReference type="SMART" id="SM00248">
    <property type="entry name" value="ANK"/>
    <property type="match status" value="7"/>
</dbReference>
<feature type="repeat" description="ANK" evidence="2">
    <location>
        <begin position="1030"/>
        <end position="1062"/>
    </location>
</feature>
<feature type="region of interest" description="Disordered" evidence="3">
    <location>
        <begin position="1484"/>
        <end position="1533"/>
    </location>
</feature>
<dbReference type="InterPro" id="IPR002110">
    <property type="entry name" value="Ankyrin_rpt"/>
</dbReference>
<evidence type="ECO:0000313" key="7">
    <source>
        <dbReference type="EMBL" id="PWI64589.1"/>
    </source>
</evidence>
<dbReference type="InterPro" id="IPR056884">
    <property type="entry name" value="NPHP3-like_N"/>
</dbReference>
<accession>A0A2U3DQS0</accession>
<evidence type="ECO:0000313" key="8">
    <source>
        <dbReference type="Proteomes" id="UP000245956"/>
    </source>
</evidence>
<feature type="compositionally biased region" description="Acidic residues" evidence="3">
    <location>
        <begin position="1511"/>
        <end position="1533"/>
    </location>
</feature>
<feature type="compositionally biased region" description="Basic and acidic residues" evidence="3">
    <location>
        <begin position="1204"/>
        <end position="1223"/>
    </location>
</feature>
<evidence type="ECO:0000259" key="5">
    <source>
        <dbReference type="Pfam" id="PF22939"/>
    </source>
</evidence>
<dbReference type="SUPFAM" id="SSF52540">
    <property type="entry name" value="P-loop containing nucleoside triphosphate hydrolases"/>
    <property type="match status" value="1"/>
</dbReference>
<feature type="repeat" description="ANK" evidence="2">
    <location>
        <begin position="962"/>
        <end position="986"/>
    </location>
</feature>
<name>A0A2U3DQS0_PURLI</name>
<reference evidence="7 8" key="1">
    <citation type="journal article" date="2016" name="Front. Microbiol.">
        <title>Genome and transcriptome sequences reveal the specific parasitism of the nematophagous Purpureocillium lilacinum 36-1.</title>
        <authorList>
            <person name="Xie J."/>
            <person name="Li S."/>
            <person name="Mo C."/>
            <person name="Xiao X."/>
            <person name="Peng D."/>
            <person name="Wang G."/>
            <person name="Xiao Y."/>
        </authorList>
    </citation>
    <scope>NUCLEOTIDE SEQUENCE [LARGE SCALE GENOMIC DNA]</scope>
    <source>
        <strain evidence="7 8">36-1</strain>
    </source>
</reference>
<keyword evidence="1" id="KW-0677">Repeat</keyword>
<protein>
    <submittedName>
        <fullName evidence="7">Uncharacterized protein</fullName>
    </submittedName>
</protein>
<proteinExistence type="predicted"/>
<feature type="repeat" description="ANK" evidence="2">
    <location>
        <begin position="859"/>
        <end position="892"/>
    </location>
</feature>
<comment type="caution">
    <text evidence="7">The sequence shown here is derived from an EMBL/GenBank/DDBJ whole genome shotgun (WGS) entry which is preliminary data.</text>
</comment>
<dbReference type="PANTHER" id="PTHR46082:SF11">
    <property type="entry name" value="AAA+ ATPASE DOMAIN-CONTAINING PROTEIN-RELATED"/>
    <property type="match status" value="1"/>
</dbReference>
<evidence type="ECO:0000256" key="3">
    <source>
        <dbReference type="SAM" id="MobiDB-lite"/>
    </source>
</evidence>
<dbReference type="SUPFAM" id="SSF48403">
    <property type="entry name" value="Ankyrin repeat"/>
    <property type="match status" value="1"/>
</dbReference>
<dbReference type="InterPro" id="IPR053137">
    <property type="entry name" value="NLR-like"/>
</dbReference>
<feature type="domain" description="GPI inositol-deacylase winged helix" evidence="5">
    <location>
        <begin position="644"/>
        <end position="725"/>
    </location>
</feature>
<dbReference type="InterPro" id="IPR036770">
    <property type="entry name" value="Ankyrin_rpt-contain_sf"/>
</dbReference>
<dbReference type="Gene3D" id="3.40.50.1580">
    <property type="entry name" value="Nucleoside phosphorylase domain"/>
    <property type="match status" value="1"/>
</dbReference>
<dbReference type="GO" id="GO:0003824">
    <property type="term" value="F:catalytic activity"/>
    <property type="evidence" value="ECO:0007669"/>
    <property type="project" value="InterPro"/>
</dbReference>
<sequence>MMSEPSIEDYAIGWICALQEEYEAACRMLDDEFEGPEASDANDNNTYVFGRICKHNVVIGCLPGGRYGINSAAIVARDMVRSFPKLRFGLMVGIGGGAPTPDRDIRLGDVVISEPCGKFGGVLQYDFGKRLSGGRFQQTGQMNSPPAVLLGAIPEMRRRHNDPRKPDTIFKHLQLMNDMPDYQRPAEDRLYRSDYEHKGGATCADCGTDGLEERAPRAAQRALNTHYGTIASANSVMKNAKERDQLSLDPELNVLCFEMEAAGLMNNFPCLVIRGICDYCDSHKNDEWHKYAALAAAAYARELLHVLRPTKVTTLPPWADSFLENMSATSRKADKIIKYHRTQEQNNILNWLTPVDYGPQQSDYIGRRQQGTGKWVLQSAQFQAWLESEQKTLFCPGIPGAGKTIFTSTVVDSLQTRYRDDTSVGIAYIYCDYRRQDEQTAKDLLASLLKQLAECLPTFPEAMKSIYGRHKKMHSRPSFHEVASALETVLALYSRVFILVDALDECRESDHSRTKFVDYVFKLLVKSKLNVFATSRFIPDIIHKFEESIVLEIRATDEDVRQYIDGHMSRLPRFVQGNLHLQDEIKAGIVQSVQGMFLLVQLHVESLMGKISIKTLRTALARLPSGRDAYENAYATAMDRIEQQTAEQRWLAKRVLAWIVGSRRPLTALELQHALAVEHGETALDHDNLPDIEDMVSVCAGLVTVDEHSHIIRLVHYTAQEYFNKTESVWLPNADADIAATCVTYISFSIFAQGYCQTDDEFEERLRLNPFYDYSAKNWGHHVRTTSTTQGTIQFLQSERNVESAGQALLSVERPGLVLRYSQEVAQKIVGLHLAAYFGLEEAVLTLLPTCHRDLKDSHGKTPLSWAAQNGHENVAMLLLANGRSDVNSKDTKLGQTPLSLASEEGHAAVVKALLDRGADPNITVGPCGWTAATGAAYNGHAAVVEMLDDHGAETRSTYDTMGRTPLSWAARNGHEGVVEILLANNCIDVDSTDEIRGMSALSLAAREGHLSVVKRLTDHGADLESKDKQSWTALSWAAKVGHKGVIQLLLDKGAKSNLKYDANLSPVVPVDQKTKSAAGPMNDEDCAERRVWMHGDIIAPLDTEHVVRQVYYLWTCPLADLIRILSENLPTPKPLVPHLHLDTLLSVFAISFSAKTHPLVSFGPCYWLLYVSPSSPSFFTEKGPSFSARNTDPAELTAPLAAERSDRLSINRDDAVRQHTPGEQRTMSALPLLRPSSSPPHRKPPANLLKTPPPTSPRSRTGRGSEISGSPGSGRPLSRKVDAALLEQEAAEDRRLRADSKQIGRNRQLHSCVEDDETTPWLKHTGWPEFFEGRPLDIITTSATQPTAAPSRSQEDLLLGSWQGVPVRSSARAEARLRILMQAVDDIFDRAEATLAHTSYRSRCWISSYWRDTFYTRPLRVLPPRTKARYKSTWKEFICYLFRAIALEPQKRREIHNIPLRADEITMMHHVLSLASRLQDEGEVDGAVNDDQGSDRSWCKQSASERGESTEADGAGEDEGSNDEGEGSDIST</sequence>
<dbReference type="GO" id="GO:0009116">
    <property type="term" value="P:nucleoside metabolic process"/>
    <property type="evidence" value="ECO:0007669"/>
    <property type="project" value="InterPro"/>
</dbReference>
<feature type="domain" description="Nephrocystin 3-like N-terminal" evidence="6">
    <location>
        <begin position="371"/>
        <end position="536"/>
    </location>
</feature>
<feature type="repeat" description="ANK" evidence="2">
    <location>
        <begin position="894"/>
        <end position="926"/>
    </location>
</feature>
<dbReference type="InterPro" id="IPR035994">
    <property type="entry name" value="Nucleoside_phosphorylase_sf"/>
</dbReference>